<feature type="region of interest" description="Disordered" evidence="1">
    <location>
        <begin position="1"/>
        <end position="35"/>
    </location>
</feature>
<feature type="compositionally biased region" description="Polar residues" evidence="1">
    <location>
        <begin position="25"/>
        <end position="35"/>
    </location>
</feature>
<evidence type="ECO:0000313" key="2">
    <source>
        <dbReference type="EMBL" id="GIX71450.1"/>
    </source>
</evidence>
<protein>
    <submittedName>
        <fullName evidence="2">Uncharacterized protein</fullName>
    </submittedName>
</protein>
<dbReference type="EMBL" id="BPLR01019754">
    <property type="protein sequence ID" value="GIX71450.1"/>
    <property type="molecule type" value="Genomic_DNA"/>
</dbReference>
<evidence type="ECO:0000256" key="1">
    <source>
        <dbReference type="SAM" id="MobiDB-lite"/>
    </source>
</evidence>
<gene>
    <name evidence="2" type="ORF">CEXT_229551</name>
</gene>
<comment type="caution">
    <text evidence="2">The sequence shown here is derived from an EMBL/GenBank/DDBJ whole genome shotgun (WGS) entry which is preliminary data.</text>
</comment>
<dbReference type="Proteomes" id="UP001054945">
    <property type="component" value="Unassembled WGS sequence"/>
</dbReference>
<proteinExistence type="predicted"/>
<accession>A0AAV4MHX3</accession>
<dbReference type="AlphaFoldDB" id="A0AAV4MHX3"/>
<sequence length="72" mass="7749">MLENSSVGIGSDLPDTASEKLQAHPNGNPSSPLSTSMRLARFGEVECILTHCDHKFLIKIKGPKTINVSISE</sequence>
<reference evidence="2 3" key="1">
    <citation type="submission" date="2021-06" db="EMBL/GenBank/DDBJ databases">
        <title>Caerostris extrusa draft genome.</title>
        <authorList>
            <person name="Kono N."/>
            <person name="Arakawa K."/>
        </authorList>
    </citation>
    <scope>NUCLEOTIDE SEQUENCE [LARGE SCALE GENOMIC DNA]</scope>
</reference>
<keyword evidence="3" id="KW-1185">Reference proteome</keyword>
<organism evidence="2 3">
    <name type="scientific">Caerostris extrusa</name>
    <name type="common">Bark spider</name>
    <name type="synonym">Caerostris bankana</name>
    <dbReference type="NCBI Taxonomy" id="172846"/>
    <lineage>
        <taxon>Eukaryota</taxon>
        <taxon>Metazoa</taxon>
        <taxon>Ecdysozoa</taxon>
        <taxon>Arthropoda</taxon>
        <taxon>Chelicerata</taxon>
        <taxon>Arachnida</taxon>
        <taxon>Araneae</taxon>
        <taxon>Araneomorphae</taxon>
        <taxon>Entelegynae</taxon>
        <taxon>Araneoidea</taxon>
        <taxon>Araneidae</taxon>
        <taxon>Caerostris</taxon>
    </lineage>
</organism>
<name>A0AAV4MHX3_CAEEX</name>
<evidence type="ECO:0000313" key="3">
    <source>
        <dbReference type="Proteomes" id="UP001054945"/>
    </source>
</evidence>